<evidence type="ECO:0000256" key="1">
    <source>
        <dbReference type="SAM" id="MobiDB-lite"/>
    </source>
</evidence>
<dbReference type="EMBL" id="KN832597">
    <property type="protein sequence ID" value="KII82925.1"/>
    <property type="molecule type" value="Genomic_DNA"/>
</dbReference>
<proteinExistence type="predicted"/>
<feature type="compositionally biased region" description="Basic residues" evidence="1">
    <location>
        <begin position="116"/>
        <end position="125"/>
    </location>
</feature>
<feature type="region of interest" description="Disordered" evidence="1">
    <location>
        <begin position="1"/>
        <end position="144"/>
    </location>
</feature>
<gene>
    <name evidence="2" type="ORF">PLICRDRAFT_180904</name>
</gene>
<protein>
    <submittedName>
        <fullName evidence="2">Uncharacterized protein</fullName>
    </submittedName>
</protein>
<reference evidence="2 3" key="1">
    <citation type="submission" date="2014-06" db="EMBL/GenBank/DDBJ databases">
        <title>Evolutionary Origins and Diversification of the Mycorrhizal Mutualists.</title>
        <authorList>
            <consortium name="DOE Joint Genome Institute"/>
            <consortium name="Mycorrhizal Genomics Consortium"/>
            <person name="Kohler A."/>
            <person name="Kuo A."/>
            <person name="Nagy L.G."/>
            <person name="Floudas D."/>
            <person name="Copeland A."/>
            <person name="Barry K.W."/>
            <person name="Cichocki N."/>
            <person name="Veneault-Fourrey C."/>
            <person name="LaButti K."/>
            <person name="Lindquist E.A."/>
            <person name="Lipzen A."/>
            <person name="Lundell T."/>
            <person name="Morin E."/>
            <person name="Murat C."/>
            <person name="Riley R."/>
            <person name="Ohm R."/>
            <person name="Sun H."/>
            <person name="Tunlid A."/>
            <person name="Henrissat B."/>
            <person name="Grigoriev I.V."/>
            <person name="Hibbett D.S."/>
            <person name="Martin F."/>
        </authorList>
    </citation>
    <scope>NUCLEOTIDE SEQUENCE [LARGE SCALE GENOMIC DNA]</scope>
    <source>
        <strain evidence="2 3">FD-325 SS-3</strain>
    </source>
</reference>
<evidence type="ECO:0000313" key="2">
    <source>
        <dbReference type="EMBL" id="KII82925.1"/>
    </source>
</evidence>
<feature type="compositionally biased region" description="Basic and acidic residues" evidence="1">
    <location>
        <begin position="94"/>
        <end position="108"/>
    </location>
</feature>
<accession>A0A0C9SV97</accession>
<name>A0A0C9SV97_PLICR</name>
<organism evidence="2 3">
    <name type="scientific">Plicaturopsis crispa FD-325 SS-3</name>
    <dbReference type="NCBI Taxonomy" id="944288"/>
    <lineage>
        <taxon>Eukaryota</taxon>
        <taxon>Fungi</taxon>
        <taxon>Dikarya</taxon>
        <taxon>Basidiomycota</taxon>
        <taxon>Agaricomycotina</taxon>
        <taxon>Agaricomycetes</taxon>
        <taxon>Agaricomycetidae</taxon>
        <taxon>Amylocorticiales</taxon>
        <taxon>Amylocorticiaceae</taxon>
        <taxon>Plicatura</taxon>
        <taxon>Plicaturopsis crispa</taxon>
    </lineage>
</organism>
<feature type="compositionally biased region" description="Basic and acidic residues" evidence="1">
    <location>
        <begin position="178"/>
        <end position="191"/>
    </location>
</feature>
<evidence type="ECO:0000313" key="3">
    <source>
        <dbReference type="Proteomes" id="UP000053263"/>
    </source>
</evidence>
<feature type="region of interest" description="Disordered" evidence="1">
    <location>
        <begin position="163"/>
        <end position="228"/>
    </location>
</feature>
<dbReference type="AlphaFoldDB" id="A0A0C9SV97"/>
<dbReference type="HOGENOM" id="CLU_642690_0_0_1"/>
<keyword evidence="3" id="KW-1185">Reference proteome</keyword>
<dbReference type="Proteomes" id="UP000053263">
    <property type="component" value="Unassembled WGS sequence"/>
</dbReference>
<sequence length="427" mass="46773">MSSRSSLKHLRDKEPAAEPWPRNRMRQESPPVASGWGTSTAEDAANAWASPSPADDWHQPPASKGKGKQKATATAWEDIEIDDSPWSEMQKALEASRNEPARPTREDEGPSNSRPRPIHHKKAGKRQGSGQGQRPAAKSTVAALLTPGNSLLQRLTPAASRPLAARLSEGTLPSLLQRMKEGSKPEDDTEKKVKRRLLNVNPPPPSGVKRKDRRDAMRESGDLPVGRTQAQQAMIDAEAILAQAAALVAARTQVAPPAAAPPPPPYYQWPPYMHYPMPPYPSPPSQQQAPAQPAMPPPPPPYPYPYPMYGLPQGYFPPAAPAAPCHDQYQRALQAALPRDATREPAQRSDARTATTNRVTPITTEHHDIGPHAPLGPVHCRRKGHAIKPSTRAPVTHATRRHEVSRITDTCITRIKSNAHRPYARRD</sequence>